<dbReference type="RefSeq" id="WP_349301477.1">
    <property type="nucleotide sequence ID" value="NZ_JBEDNQ010000014.1"/>
</dbReference>
<comment type="caution">
    <text evidence="4">The sequence shown here is derived from an EMBL/GenBank/DDBJ whole genome shotgun (WGS) entry which is preliminary data.</text>
</comment>
<dbReference type="EMBL" id="JBEDNQ010000014">
    <property type="protein sequence ID" value="MEQ3554409.1"/>
    <property type="molecule type" value="Genomic_DNA"/>
</dbReference>
<evidence type="ECO:0000256" key="1">
    <source>
        <dbReference type="ARBA" id="ARBA00010990"/>
    </source>
</evidence>
<keyword evidence="5" id="KW-1185">Reference proteome</keyword>
<dbReference type="Gene3D" id="3.90.470.20">
    <property type="entry name" value="4'-phosphopantetheinyl transferase domain"/>
    <property type="match status" value="2"/>
</dbReference>
<dbReference type="Pfam" id="PF01648">
    <property type="entry name" value="ACPS"/>
    <property type="match status" value="1"/>
</dbReference>
<dbReference type="SUPFAM" id="SSF56214">
    <property type="entry name" value="4'-phosphopantetheinyl transferase"/>
    <property type="match status" value="2"/>
</dbReference>
<name>A0ABV1KJ69_9PSEU</name>
<gene>
    <name evidence="4" type="ORF">WIS52_28415</name>
</gene>
<accession>A0ABV1KJ69</accession>
<dbReference type="InterPro" id="IPR037143">
    <property type="entry name" value="4-PPantetheinyl_Trfase_dom_sf"/>
</dbReference>
<sequence>MTVTVWWASPIDPTSRPDLAGILDPHERERMAALRRDDDRARYLAAHALARLVLADALGTDPATLDIDRTCRCGKPHGKPRLAGRGGTPGFSMTHSGRLVGVALGTGPVGLDVEGHRALSGLDGLTEHALSPAERDAHTWDTGSFLVAWTRKEALLKATGEGLASPMDAITLSAPGTPAEVLDWRDVDGSWWVADVVTPYGDHPGAVAGAGEAAPPIVVADGDSVLEATQRCRCPG</sequence>
<dbReference type="Proteomes" id="UP001494902">
    <property type="component" value="Unassembled WGS sequence"/>
</dbReference>
<proteinExistence type="inferred from homology"/>
<dbReference type="PANTHER" id="PTHR12215">
    <property type="entry name" value="PHOSPHOPANTETHEINE TRANSFERASE"/>
    <property type="match status" value="1"/>
</dbReference>
<dbReference type="InterPro" id="IPR050559">
    <property type="entry name" value="P-Pant_transferase_sf"/>
</dbReference>
<keyword evidence="2 4" id="KW-0808">Transferase</keyword>
<evidence type="ECO:0000256" key="2">
    <source>
        <dbReference type="ARBA" id="ARBA00022679"/>
    </source>
</evidence>
<dbReference type="PANTHER" id="PTHR12215:SF10">
    <property type="entry name" value="L-AMINOADIPATE-SEMIALDEHYDE DEHYDROGENASE-PHOSPHOPANTETHEINYL TRANSFERASE"/>
    <property type="match status" value="1"/>
</dbReference>
<evidence type="ECO:0000313" key="5">
    <source>
        <dbReference type="Proteomes" id="UP001494902"/>
    </source>
</evidence>
<evidence type="ECO:0000313" key="4">
    <source>
        <dbReference type="EMBL" id="MEQ3554409.1"/>
    </source>
</evidence>
<dbReference type="InterPro" id="IPR008278">
    <property type="entry name" value="4-PPantetheinyl_Trfase_dom"/>
</dbReference>
<reference evidence="4 5" key="1">
    <citation type="submission" date="2024-03" db="EMBL/GenBank/DDBJ databases">
        <title>Draft genome sequence of Pseudonocardia nematodicida JCM 31783.</title>
        <authorList>
            <person name="Butdee W."/>
            <person name="Duangmal K."/>
        </authorList>
    </citation>
    <scope>NUCLEOTIDE SEQUENCE [LARGE SCALE GENOMIC DNA]</scope>
    <source>
        <strain evidence="4 5">JCM 31783</strain>
    </source>
</reference>
<dbReference type="GO" id="GO:0016740">
    <property type="term" value="F:transferase activity"/>
    <property type="evidence" value="ECO:0007669"/>
    <property type="project" value="UniProtKB-KW"/>
</dbReference>
<organism evidence="4 5">
    <name type="scientific">Pseudonocardia nematodicida</name>
    <dbReference type="NCBI Taxonomy" id="1206997"/>
    <lineage>
        <taxon>Bacteria</taxon>
        <taxon>Bacillati</taxon>
        <taxon>Actinomycetota</taxon>
        <taxon>Actinomycetes</taxon>
        <taxon>Pseudonocardiales</taxon>
        <taxon>Pseudonocardiaceae</taxon>
        <taxon>Pseudonocardia</taxon>
    </lineage>
</organism>
<feature type="domain" description="4'-phosphopantetheinyl transferase" evidence="3">
    <location>
        <begin position="108"/>
        <end position="183"/>
    </location>
</feature>
<evidence type="ECO:0000259" key="3">
    <source>
        <dbReference type="Pfam" id="PF01648"/>
    </source>
</evidence>
<comment type="similarity">
    <text evidence="1">Belongs to the P-Pant transferase superfamily. Gsp/Sfp/HetI/AcpT family.</text>
</comment>
<protein>
    <submittedName>
        <fullName evidence="4">4'-phosphopantetheinyl transferase superfamily protein</fullName>
    </submittedName>
</protein>